<dbReference type="PANTHER" id="PTHR44688">
    <property type="entry name" value="DNA-BINDING TRANSCRIPTIONAL ACTIVATOR DEVR_DOSR"/>
    <property type="match status" value="1"/>
</dbReference>
<dbReference type="PRINTS" id="PR00038">
    <property type="entry name" value="HTHLUXR"/>
</dbReference>
<dbReference type="SUPFAM" id="SSF46894">
    <property type="entry name" value="C-terminal effector domain of the bipartite response regulators"/>
    <property type="match status" value="1"/>
</dbReference>
<dbReference type="EMBL" id="CP126980">
    <property type="protein sequence ID" value="WIM95184.1"/>
    <property type="molecule type" value="Genomic_DNA"/>
</dbReference>
<evidence type="ECO:0000259" key="5">
    <source>
        <dbReference type="PROSITE" id="PS50043"/>
    </source>
</evidence>
<evidence type="ECO:0000256" key="2">
    <source>
        <dbReference type="ARBA" id="ARBA00023125"/>
    </source>
</evidence>
<reference evidence="6 7" key="1">
    <citation type="submission" date="2023-06" db="EMBL/GenBank/DDBJ databases">
        <authorList>
            <person name="Yushchuk O."/>
            <person name="Binda E."/>
            <person name="Ruckert-Reed C."/>
            <person name="Fedorenko V."/>
            <person name="Kalinowski J."/>
            <person name="Marinelli F."/>
        </authorList>
    </citation>
    <scope>NUCLEOTIDE SEQUENCE [LARGE SCALE GENOMIC DNA]</scope>
    <source>
        <strain evidence="6 7">NRRL 3884</strain>
    </source>
</reference>
<protein>
    <submittedName>
        <fullName evidence="6">Helix-turn-helix transcriptional regulator</fullName>
    </submittedName>
</protein>
<proteinExistence type="predicted"/>
<dbReference type="RefSeq" id="WP_284916473.1">
    <property type="nucleotide sequence ID" value="NZ_CP126980.1"/>
</dbReference>
<feature type="region of interest" description="Disordered" evidence="4">
    <location>
        <begin position="1"/>
        <end position="25"/>
    </location>
</feature>
<dbReference type="PROSITE" id="PS50043">
    <property type="entry name" value="HTH_LUXR_2"/>
    <property type="match status" value="1"/>
</dbReference>
<dbReference type="PANTHER" id="PTHR44688:SF16">
    <property type="entry name" value="DNA-BINDING TRANSCRIPTIONAL ACTIVATOR DEVR_DOSR"/>
    <property type="match status" value="1"/>
</dbReference>
<organism evidence="6 7">
    <name type="scientific">Actinoplanes oblitus</name>
    <dbReference type="NCBI Taxonomy" id="3040509"/>
    <lineage>
        <taxon>Bacteria</taxon>
        <taxon>Bacillati</taxon>
        <taxon>Actinomycetota</taxon>
        <taxon>Actinomycetes</taxon>
        <taxon>Micromonosporales</taxon>
        <taxon>Micromonosporaceae</taxon>
        <taxon>Actinoplanes</taxon>
    </lineage>
</organism>
<evidence type="ECO:0000313" key="6">
    <source>
        <dbReference type="EMBL" id="WIM95184.1"/>
    </source>
</evidence>
<dbReference type="InterPro" id="IPR036388">
    <property type="entry name" value="WH-like_DNA-bd_sf"/>
</dbReference>
<keyword evidence="2" id="KW-0238">DNA-binding</keyword>
<keyword evidence="1" id="KW-0805">Transcription regulation</keyword>
<evidence type="ECO:0000256" key="3">
    <source>
        <dbReference type="ARBA" id="ARBA00023163"/>
    </source>
</evidence>
<dbReference type="InterPro" id="IPR000792">
    <property type="entry name" value="Tscrpt_reg_LuxR_C"/>
</dbReference>
<keyword evidence="3" id="KW-0804">Transcription</keyword>
<sequence length="97" mass="10758">MTHDRRSARRSTSAGSPRRSSWRSRPAPDLRLLIDRETEILLLIARGLANQEVVDTLAISIKTVRTHIGNLLAKLLARDRAQLVAACESGLAGPRHR</sequence>
<accession>A0ABY8WBD4</accession>
<feature type="compositionally biased region" description="Low complexity" evidence="4">
    <location>
        <begin position="10"/>
        <end position="25"/>
    </location>
</feature>
<feature type="domain" description="HTH luxR-type" evidence="5">
    <location>
        <begin position="26"/>
        <end position="91"/>
    </location>
</feature>
<dbReference type="InterPro" id="IPR016032">
    <property type="entry name" value="Sig_transdc_resp-reg_C-effctor"/>
</dbReference>
<evidence type="ECO:0000313" key="7">
    <source>
        <dbReference type="Proteomes" id="UP001240150"/>
    </source>
</evidence>
<dbReference type="Proteomes" id="UP001240150">
    <property type="component" value="Chromosome"/>
</dbReference>
<gene>
    <name evidence="6" type="ORF">ACTOB_007258</name>
</gene>
<dbReference type="CDD" id="cd06170">
    <property type="entry name" value="LuxR_C_like"/>
    <property type="match status" value="1"/>
</dbReference>
<dbReference type="SMART" id="SM00421">
    <property type="entry name" value="HTH_LUXR"/>
    <property type="match status" value="1"/>
</dbReference>
<keyword evidence="7" id="KW-1185">Reference proteome</keyword>
<name>A0ABY8WBD4_9ACTN</name>
<dbReference type="Pfam" id="PF00196">
    <property type="entry name" value="GerE"/>
    <property type="match status" value="1"/>
</dbReference>
<evidence type="ECO:0000256" key="1">
    <source>
        <dbReference type="ARBA" id="ARBA00023015"/>
    </source>
</evidence>
<dbReference type="Gene3D" id="1.10.10.10">
    <property type="entry name" value="Winged helix-like DNA-binding domain superfamily/Winged helix DNA-binding domain"/>
    <property type="match status" value="1"/>
</dbReference>
<evidence type="ECO:0000256" key="4">
    <source>
        <dbReference type="SAM" id="MobiDB-lite"/>
    </source>
</evidence>